<keyword evidence="1" id="KW-1133">Transmembrane helix</keyword>
<gene>
    <name evidence="2" type="ORF">OCBIM_22008442mg</name>
</gene>
<sequence length="62" mass="7321">MGIHLRLTILSVALEIVYYSLIQNLLKRFFKFLSSISQIFNIIIFHASLFLNLSILNIKYFQ</sequence>
<feature type="transmembrane region" description="Helical" evidence="1">
    <location>
        <begin position="38"/>
        <end position="58"/>
    </location>
</feature>
<feature type="transmembrane region" description="Helical" evidence="1">
    <location>
        <begin position="7"/>
        <end position="26"/>
    </location>
</feature>
<reference evidence="2" key="1">
    <citation type="submission" date="2015-07" db="EMBL/GenBank/DDBJ databases">
        <title>MeaNS - Measles Nucleotide Surveillance Program.</title>
        <authorList>
            <person name="Tran T."/>
            <person name="Druce J."/>
        </authorList>
    </citation>
    <scope>NUCLEOTIDE SEQUENCE</scope>
    <source>
        <strain evidence="2">UCB-OBI-ISO-001</strain>
        <tissue evidence="2">Gonad</tissue>
    </source>
</reference>
<keyword evidence="1" id="KW-0812">Transmembrane</keyword>
<dbReference type="AlphaFoldDB" id="A0A0L8FTG8"/>
<protein>
    <submittedName>
        <fullName evidence="2">Uncharacterized protein</fullName>
    </submittedName>
</protein>
<accession>A0A0L8FTG8</accession>
<proteinExistence type="predicted"/>
<dbReference type="EMBL" id="KQ426638">
    <property type="protein sequence ID" value="KOF67979.1"/>
    <property type="molecule type" value="Genomic_DNA"/>
</dbReference>
<evidence type="ECO:0000313" key="2">
    <source>
        <dbReference type="EMBL" id="KOF67979.1"/>
    </source>
</evidence>
<organism evidence="2">
    <name type="scientific">Octopus bimaculoides</name>
    <name type="common">California two-spotted octopus</name>
    <dbReference type="NCBI Taxonomy" id="37653"/>
    <lineage>
        <taxon>Eukaryota</taxon>
        <taxon>Metazoa</taxon>
        <taxon>Spiralia</taxon>
        <taxon>Lophotrochozoa</taxon>
        <taxon>Mollusca</taxon>
        <taxon>Cephalopoda</taxon>
        <taxon>Coleoidea</taxon>
        <taxon>Octopodiformes</taxon>
        <taxon>Octopoda</taxon>
        <taxon>Incirrata</taxon>
        <taxon>Octopodidae</taxon>
        <taxon>Octopus</taxon>
    </lineage>
</organism>
<keyword evidence="1" id="KW-0472">Membrane</keyword>
<name>A0A0L8FTG8_OCTBM</name>
<evidence type="ECO:0000256" key="1">
    <source>
        <dbReference type="SAM" id="Phobius"/>
    </source>
</evidence>